<dbReference type="PRINTS" id="PR00364">
    <property type="entry name" value="DISEASERSIST"/>
</dbReference>
<feature type="domain" description="NB-ARC" evidence="5">
    <location>
        <begin position="174"/>
        <end position="355"/>
    </location>
</feature>
<evidence type="ECO:0000256" key="3">
    <source>
        <dbReference type="ARBA" id="ARBA00022821"/>
    </source>
</evidence>
<evidence type="ECO:0000259" key="7">
    <source>
        <dbReference type="Pfam" id="PF23559"/>
    </source>
</evidence>
<feature type="domain" description="Disease resistance N-terminal" evidence="6">
    <location>
        <begin position="9"/>
        <end position="77"/>
    </location>
</feature>
<dbReference type="GO" id="GO:0006952">
    <property type="term" value="P:defense response"/>
    <property type="evidence" value="ECO:0007669"/>
    <property type="project" value="UniProtKB-KW"/>
</dbReference>
<dbReference type="InterPro" id="IPR042197">
    <property type="entry name" value="Apaf_helical"/>
</dbReference>
<evidence type="ECO:0000259" key="6">
    <source>
        <dbReference type="Pfam" id="PF18052"/>
    </source>
</evidence>
<evidence type="ECO:0008006" key="10">
    <source>
        <dbReference type="Google" id="ProtNLM"/>
    </source>
</evidence>
<proteinExistence type="predicted"/>
<dbReference type="Gene3D" id="1.20.5.4130">
    <property type="match status" value="1"/>
</dbReference>
<evidence type="ECO:0000313" key="8">
    <source>
        <dbReference type="EMBL" id="CAI0428390.1"/>
    </source>
</evidence>
<organism evidence="8 9">
    <name type="scientific">Linum tenue</name>
    <dbReference type="NCBI Taxonomy" id="586396"/>
    <lineage>
        <taxon>Eukaryota</taxon>
        <taxon>Viridiplantae</taxon>
        <taxon>Streptophyta</taxon>
        <taxon>Embryophyta</taxon>
        <taxon>Tracheophyta</taxon>
        <taxon>Spermatophyta</taxon>
        <taxon>Magnoliopsida</taxon>
        <taxon>eudicotyledons</taxon>
        <taxon>Gunneridae</taxon>
        <taxon>Pentapetalae</taxon>
        <taxon>rosids</taxon>
        <taxon>fabids</taxon>
        <taxon>Malpighiales</taxon>
        <taxon>Linaceae</taxon>
        <taxon>Linum</taxon>
    </lineage>
</organism>
<comment type="caution">
    <text evidence="8">The sequence shown here is derived from an EMBL/GenBank/DDBJ whole genome shotgun (WGS) entry which is preliminary data.</text>
</comment>
<dbReference type="GO" id="GO:0005524">
    <property type="term" value="F:ATP binding"/>
    <property type="evidence" value="ECO:0007669"/>
    <property type="project" value="UniProtKB-KW"/>
</dbReference>
<dbReference type="InterPro" id="IPR032675">
    <property type="entry name" value="LRR_dom_sf"/>
</dbReference>
<dbReference type="GO" id="GO:0051707">
    <property type="term" value="P:response to other organism"/>
    <property type="evidence" value="ECO:0007669"/>
    <property type="project" value="UniProtKB-ARBA"/>
</dbReference>
<dbReference type="Gene3D" id="3.40.50.300">
    <property type="entry name" value="P-loop containing nucleotide triphosphate hydrolases"/>
    <property type="match status" value="1"/>
</dbReference>
<dbReference type="Proteomes" id="UP001154282">
    <property type="component" value="Unassembled WGS sequence"/>
</dbReference>
<gene>
    <name evidence="8" type="ORF">LITE_LOCUS21620</name>
</gene>
<dbReference type="PANTHER" id="PTHR36766:SF35">
    <property type="entry name" value="DISEASE RESISTANCE PROTEIN RGA3"/>
    <property type="match status" value="1"/>
</dbReference>
<keyword evidence="4" id="KW-0067">ATP-binding</keyword>
<dbReference type="InterPro" id="IPR002182">
    <property type="entry name" value="NB-ARC"/>
</dbReference>
<dbReference type="SUPFAM" id="SSF52047">
    <property type="entry name" value="RNI-like"/>
    <property type="match status" value="1"/>
</dbReference>
<feature type="domain" description="Disease resistance protein winged helix" evidence="7">
    <location>
        <begin position="448"/>
        <end position="491"/>
    </location>
</feature>
<dbReference type="FunFam" id="3.40.50.300:FF:001091">
    <property type="entry name" value="Probable disease resistance protein At1g61300"/>
    <property type="match status" value="1"/>
</dbReference>
<dbReference type="Gene3D" id="1.10.8.430">
    <property type="entry name" value="Helical domain of apoptotic protease-activating factors"/>
    <property type="match status" value="1"/>
</dbReference>
<keyword evidence="2" id="KW-0547">Nucleotide-binding</keyword>
<dbReference type="InterPro" id="IPR027417">
    <property type="entry name" value="P-loop_NTPase"/>
</dbReference>
<dbReference type="GO" id="GO:0043531">
    <property type="term" value="F:ADP binding"/>
    <property type="evidence" value="ECO:0007669"/>
    <property type="project" value="InterPro"/>
</dbReference>
<keyword evidence="3" id="KW-0611">Plant defense</keyword>
<dbReference type="InterPro" id="IPR058922">
    <property type="entry name" value="WHD_DRP"/>
</dbReference>
<evidence type="ECO:0000259" key="5">
    <source>
        <dbReference type="Pfam" id="PF00931"/>
    </source>
</evidence>
<name>A0AAV0L1R4_9ROSI</name>
<dbReference type="InterPro" id="IPR041118">
    <property type="entry name" value="Rx_N"/>
</dbReference>
<evidence type="ECO:0000256" key="4">
    <source>
        <dbReference type="ARBA" id="ARBA00022840"/>
    </source>
</evidence>
<dbReference type="PANTHER" id="PTHR36766">
    <property type="entry name" value="PLANT BROAD-SPECTRUM MILDEW RESISTANCE PROTEIN RPW8"/>
    <property type="match status" value="1"/>
</dbReference>
<protein>
    <recommendedName>
        <fullName evidence="10">Disease resistance RPP13-like protein 1</fullName>
    </recommendedName>
</protein>
<dbReference type="EMBL" id="CAMGYJ010000006">
    <property type="protein sequence ID" value="CAI0428390.1"/>
    <property type="molecule type" value="Genomic_DNA"/>
</dbReference>
<dbReference type="Gene3D" id="3.80.10.10">
    <property type="entry name" value="Ribonuclease Inhibitor"/>
    <property type="match status" value="1"/>
</dbReference>
<accession>A0AAV0L1R4</accession>
<dbReference type="Pfam" id="PF00931">
    <property type="entry name" value="NB-ARC"/>
    <property type="match status" value="1"/>
</dbReference>
<dbReference type="SUPFAM" id="SSF52540">
    <property type="entry name" value="P-loop containing nucleoside triphosphate hydrolases"/>
    <property type="match status" value="1"/>
</dbReference>
<dbReference type="Pfam" id="PF18052">
    <property type="entry name" value="Rx_N"/>
    <property type="match status" value="1"/>
</dbReference>
<sequence>MAGGTILLPVAKLAWNFRRELAKFKGTVSTIQAVLLDAEEQQSHRHQVKDWLEKLSDVMYDADDMLDDLATEARRKALLVVATDDDGGGKSMTTTTTTTTTTCWSLVCFLFSSLPKQLAYDLKMAGEIKAIREKLDDISKDKATLHLEVHPTEDEALPSRETASYPPTIVVGREDDKKNIIRLLLNSNLNANVAVIPIVGMGGLGKTTLAQLVLADYRVRDHFVIRAWVYVSQSFNVRTILEKMLLSVSPQSRTDISLDNTQTQLREKIVNRRFLFVLDDVWEENDSHWQCLATYLVIGAPGSKVLVTTRSKQVAKAGGSALKSETSASIVEPYHLKGLSKEECWNLLVKKLHPRKVPQDQKVQEVGKQILSKCHGVPLAVSTIAGVLADSRDPKTEWPSFLQKNILSIRKEGGGGGGEEEDPTMSALQLSFNHLPSHMKHCFTYCKLFPKGFRFDIRMLVQLWVAQGYVESEDKGFECFKILWWRSFFQERTVLVTPLSKLTEVVLRDMDDLESLPEEGLCNLTSLRELYVANCPRLASLSPAMQHLTSLQSLFIRQCAEVTKRCKEEDWPNISHIPWIRLDREILQDNTG</sequence>
<reference evidence="8" key="1">
    <citation type="submission" date="2022-08" db="EMBL/GenBank/DDBJ databases">
        <authorList>
            <person name="Gutierrez-Valencia J."/>
        </authorList>
    </citation>
    <scope>NUCLEOTIDE SEQUENCE</scope>
</reference>
<keyword evidence="1" id="KW-0677">Repeat</keyword>
<dbReference type="AlphaFoldDB" id="A0AAV0L1R4"/>
<keyword evidence="9" id="KW-1185">Reference proteome</keyword>
<evidence type="ECO:0000256" key="1">
    <source>
        <dbReference type="ARBA" id="ARBA00022737"/>
    </source>
</evidence>
<evidence type="ECO:0000256" key="2">
    <source>
        <dbReference type="ARBA" id="ARBA00022741"/>
    </source>
</evidence>
<dbReference type="Pfam" id="PF23559">
    <property type="entry name" value="WHD_DRP"/>
    <property type="match status" value="1"/>
</dbReference>
<evidence type="ECO:0000313" key="9">
    <source>
        <dbReference type="Proteomes" id="UP001154282"/>
    </source>
</evidence>